<dbReference type="OrthoDB" id="4096107at2759"/>
<dbReference type="GO" id="GO:0000447">
    <property type="term" value="P:endonucleolytic cleavage in ITS1 to separate SSU-rRNA from 5.8S rRNA and LSU-rRNA from tricistronic rRNA transcript (SSU-rRNA, 5.8S rRNA, LSU-rRNA)"/>
    <property type="evidence" value="ECO:0007669"/>
    <property type="project" value="EnsemblFungi"/>
</dbReference>
<dbReference type="InterPro" id="IPR013268">
    <property type="entry name" value="UTP16"/>
</dbReference>
<dbReference type="Pfam" id="PF08297">
    <property type="entry name" value="U3_snoRNA_assoc"/>
    <property type="match status" value="1"/>
</dbReference>
<feature type="compositionally biased region" description="Acidic residues" evidence="1">
    <location>
        <begin position="34"/>
        <end position="51"/>
    </location>
</feature>
<sequence length="224" mass="25660">MAGKALHRKFDDQAQGLENIPSEIPEQSVADDHSSEDDASSDDEAPEEEGVVDAKSQIEGRELERQRAAKKEQDLIKDKRRKQNLIFAKQQDEKRTKQFQDFELLMKQRELENGASSDEEIPEELPEGFFENLDEQASHQIATKPTHVNFNDIDENFTPEVKAELKKQKKKTLNKLRKTTLKRGPVTVNLLATMASSRSLAPKKDPVVLNKKDKWLKRKSLGRR</sequence>
<evidence type="ECO:0000313" key="3">
    <source>
        <dbReference type="Proteomes" id="UP000190274"/>
    </source>
</evidence>
<protein>
    <submittedName>
        <fullName evidence="2">LADA_0A01002g1_1</fullName>
    </submittedName>
</protein>
<organism evidence="2 3">
    <name type="scientific">Lachancea dasiensis</name>
    <dbReference type="NCBI Taxonomy" id="1072105"/>
    <lineage>
        <taxon>Eukaryota</taxon>
        <taxon>Fungi</taxon>
        <taxon>Dikarya</taxon>
        <taxon>Ascomycota</taxon>
        <taxon>Saccharomycotina</taxon>
        <taxon>Saccharomycetes</taxon>
        <taxon>Saccharomycetales</taxon>
        <taxon>Saccharomycetaceae</taxon>
        <taxon>Lachancea</taxon>
    </lineage>
</organism>
<dbReference type="GO" id="GO:0034511">
    <property type="term" value="F:U3 snoRNA binding"/>
    <property type="evidence" value="ECO:0007669"/>
    <property type="project" value="EnsemblFungi"/>
</dbReference>
<name>A0A1G4IMD9_9SACH</name>
<dbReference type="AlphaFoldDB" id="A0A1G4IMD9"/>
<gene>
    <name evidence="2" type="ORF">LADA_0A01002G</name>
</gene>
<dbReference type="Proteomes" id="UP000190274">
    <property type="component" value="Chromosome A"/>
</dbReference>
<proteinExistence type="predicted"/>
<evidence type="ECO:0000313" key="2">
    <source>
        <dbReference type="EMBL" id="SCU77544.1"/>
    </source>
</evidence>
<accession>A0A1G4IMD9</accession>
<dbReference type="STRING" id="1266660.A0A1G4IMD9"/>
<dbReference type="EMBL" id="LT598460">
    <property type="protein sequence ID" value="SCU77544.1"/>
    <property type="molecule type" value="Genomic_DNA"/>
</dbReference>
<evidence type="ECO:0000256" key="1">
    <source>
        <dbReference type="SAM" id="MobiDB-lite"/>
    </source>
</evidence>
<feature type="compositionally biased region" description="Basic and acidic residues" evidence="1">
    <location>
        <begin position="56"/>
        <end position="77"/>
    </location>
</feature>
<feature type="region of interest" description="Disordered" evidence="1">
    <location>
        <begin position="1"/>
        <end position="97"/>
    </location>
</feature>
<keyword evidence="3" id="KW-1185">Reference proteome</keyword>
<reference evidence="2 3" key="1">
    <citation type="submission" date="2016-03" db="EMBL/GenBank/DDBJ databases">
        <authorList>
            <person name="Devillers H."/>
        </authorList>
    </citation>
    <scope>NUCLEOTIDE SEQUENCE [LARGE SCALE GENOMIC DNA]</scope>
    <source>
        <strain evidence="2">CBS 10888</strain>
    </source>
</reference>
<dbReference type="GO" id="GO:0032040">
    <property type="term" value="C:small-subunit processome"/>
    <property type="evidence" value="ECO:0007669"/>
    <property type="project" value="EnsemblFungi"/>
</dbReference>
<dbReference type="GO" id="GO:0000472">
    <property type="term" value="P:endonucleolytic cleavage to generate mature 5'-end of SSU-rRNA from (SSU-rRNA, 5.8S rRNA, LSU-rRNA)"/>
    <property type="evidence" value="ECO:0007669"/>
    <property type="project" value="EnsemblFungi"/>
</dbReference>